<gene>
    <name evidence="3" type="ORF">C1949_17350</name>
</gene>
<dbReference type="Proteomes" id="UP000243451">
    <property type="component" value="Unassembled WGS sequence"/>
</dbReference>
<evidence type="ECO:0000313" key="3">
    <source>
        <dbReference type="EMBL" id="POB01086.1"/>
    </source>
</evidence>
<dbReference type="GO" id="GO:0051537">
    <property type="term" value="F:2 iron, 2 sulfur cluster binding"/>
    <property type="evidence" value="ECO:0007669"/>
    <property type="project" value="InterPro"/>
</dbReference>
<dbReference type="RefSeq" id="WP_104739681.1">
    <property type="nucleotide sequence ID" value="NZ_BMHR01000021.1"/>
</dbReference>
<sequence length="267" mass="29840">MSWRAAFSAQDWAQLYGPLQLRVLEEGEHPDALPPRALFEPRRCDALLAQLGPVIGAPTPAITASLLVKRFAFLATGASLYAMSACNRGLQLTPDNCLLDYQHDGRRWVSVMPVSEQAVLTAPVSEAAREVWRAEVVRGLFANLLAPLLESLHQSSGIARRILWDNTAARVYSLYEKRMGHLADPQSRARVQADFDWLLGDAPAALFGLTYNPLQHFRRAPTQLPDGRCIRFRRTCCFYYQASDPVEYCTACPLLRPKRARRSADGT</sequence>
<protein>
    <submittedName>
        <fullName evidence="3">Siderophore-iron reductase, Fe-S cluster protein</fullName>
    </submittedName>
</protein>
<feature type="domain" description="Ferric siderophore reductase C-terminal" evidence="2">
    <location>
        <begin position="233"/>
        <end position="254"/>
    </location>
</feature>
<evidence type="ECO:0000313" key="4">
    <source>
        <dbReference type="Proteomes" id="UP000243451"/>
    </source>
</evidence>
<comment type="caution">
    <text evidence="3">The sequence shown here is derived from an EMBL/GenBank/DDBJ whole genome shotgun (WGS) entry which is preliminary data.</text>
</comment>
<dbReference type="AlphaFoldDB" id="A0A2P4ER53"/>
<feature type="domain" description="Aerobactin siderophore biosynthesis IucA/IucC-like C-terminal" evidence="1">
    <location>
        <begin position="66"/>
        <end position="195"/>
    </location>
</feature>
<reference evidence="3 4" key="1">
    <citation type="submission" date="2018-01" db="EMBL/GenBank/DDBJ databases">
        <title>Draft genome of the type strain Pseudomonas oceani DSM 100277 isolated from the deep water in Okinawa trough, northwestern Pacific Ocean.</title>
        <authorList>
            <person name="Gomila M."/>
            <person name="Mulet M."/>
            <person name="Garcia-Valdes E."/>
            <person name="Lalucat J."/>
        </authorList>
    </citation>
    <scope>NUCLEOTIDE SEQUENCE [LARGE SCALE GENOMIC DNA]</scope>
    <source>
        <strain evidence="3 4">DSM 100277</strain>
    </source>
</reference>
<dbReference type="InterPro" id="IPR022770">
    <property type="entry name" value="IucA/IucC-like_C"/>
</dbReference>
<dbReference type="Pfam" id="PF06276">
    <property type="entry name" value="FhuF"/>
    <property type="match status" value="1"/>
</dbReference>
<evidence type="ECO:0000259" key="2">
    <source>
        <dbReference type="Pfam" id="PF11575"/>
    </source>
</evidence>
<dbReference type="OrthoDB" id="5870636at2"/>
<organism evidence="3 4">
    <name type="scientific">Halopseudomonas oceani</name>
    <dbReference type="NCBI Taxonomy" id="1708783"/>
    <lineage>
        <taxon>Bacteria</taxon>
        <taxon>Pseudomonadati</taxon>
        <taxon>Pseudomonadota</taxon>
        <taxon>Gammaproteobacteria</taxon>
        <taxon>Pseudomonadales</taxon>
        <taxon>Pseudomonadaceae</taxon>
        <taxon>Halopseudomonas</taxon>
    </lineage>
</organism>
<dbReference type="GO" id="GO:0003824">
    <property type="term" value="F:catalytic activity"/>
    <property type="evidence" value="ECO:0007669"/>
    <property type="project" value="UniProtKB-ARBA"/>
</dbReference>
<dbReference type="InterPro" id="IPR024726">
    <property type="entry name" value="FhuF_C"/>
</dbReference>
<keyword evidence="4" id="KW-1185">Reference proteome</keyword>
<accession>A0A2P4ER53</accession>
<evidence type="ECO:0000259" key="1">
    <source>
        <dbReference type="Pfam" id="PF06276"/>
    </source>
</evidence>
<name>A0A2P4ER53_9GAMM</name>
<dbReference type="Pfam" id="PF11575">
    <property type="entry name" value="FhuF_C"/>
    <property type="match status" value="1"/>
</dbReference>
<dbReference type="EMBL" id="PPSK01000024">
    <property type="protein sequence ID" value="POB01086.1"/>
    <property type="molecule type" value="Genomic_DNA"/>
</dbReference>
<proteinExistence type="predicted"/>